<dbReference type="EMBL" id="JBHLSW010000001">
    <property type="protein sequence ID" value="MFC0632276.1"/>
    <property type="molecule type" value="Genomic_DNA"/>
</dbReference>
<accession>A0ABV6QYG9</accession>
<reference evidence="9 10" key="1">
    <citation type="submission" date="2024-09" db="EMBL/GenBank/DDBJ databases">
        <authorList>
            <person name="Sun Q."/>
            <person name="Mori K."/>
        </authorList>
    </citation>
    <scope>NUCLEOTIDE SEQUENCE [LARGE SCALE GENOMIC DNA]</scope>
    <source>
        <strain evidence="9 10">NCAIM B.02621</strain>
    </source>
</reference>
<proteinExistence type="predicted"/>
<sequence length="537" mass="58609">MFRRFSAVCAVALLAAAGAAQAQEFSAQRLSDGVREISDDSFEGRYPGTPGERKTLEWLQAQYEAIGLEPGGPDGQWLQPVDLRRYTPVRDFTATWTGPDGQTRVLAKGEDLNLRAATNDGRADVAGAELVFAGFGIVAPERGWDDYKDTDVRGKVVLLLPGEPDGDLFNGEYPTVYNAGWWKARDAFARGAVGVITLQPQLAGGRFADAQRTFQPGGADVEFTADLLRPAAAALFSAASLDMEVLIAAAEAGGDFRATPLTGVRFTASAEESVDVLRTHNLLARIPGAERPEETIIFSAHWDHVGLNNHGRQQVPEGEDNVWNGAWDNASGTVALVEMARELKAAGPAERSFVFAHMAAEEMGLLGAWAYAADPVYPIETTVADLNIDMLPLSPPTRDLPIFGFGQNELEDDLARLAEAEGRYLTDDGQPEQGFYYRSDHLPFAVAGVPALMPWHGVDYDEGGRAVGQPAYEAMWAERYHRAADEWSPELDFSSGVETLTLMYRLAWDLANSERWPGWKPNSEFGAIRARTDDARR</sequence>
<keyword evidence="3" id="KW-0479">Metal-binding</keyword>
<keyword evidence="10" id="KW-1185">Reference proteome</keyword>
<protein>
    <submittedName>
        <fullName evidence="9">M28 family peptidase</fullName>
    </submittedName>
</protein>
<evidence type="ECO:0000259" key="8">
    <source>
        <dbReference type="Pfam" id="PF04389"/>
    </source>
</evidence>
<evidence type="ECO:0000256" key="1">
    <source>
        <dbReference type="ARBA" id="ARBA00022438"/>
    </source>
</evidence>
<dbReference type="Gene3D" id="3.50.30.30">
    <property type="match status" value="1"/>
</dbReference>
<evidence type="ECO:0000256" key="3">
    <source>
        <dbReference type="ARBA" id="ARBA00022723"/>
    </source>
</evidence>
<name>A0ABV6QYG9_9CAUL</name>
<dbReference type="Gene3D" id="3.40.630.10">
    <property type="entry name" value="Zn peptidases"/>
    <property type="match status" value="2"/>
</dbReference>
<evidence type="ECO:0000313" key="10">
    <source>
        <dbReference type="Proteomes" id="UP001589906"/>
    </source>
</evidence>
<feature type="chain" id="PRO_5046084058" evidence="7">
    <location>
        <begin position="23"/>
        <end position="537"/>
    </location>
</feature>
<evidence type="ECO:0000256" key="7">
    <source>
        <dbReference type="SAM" id="SignalP"/>
    </source>
</evidence>
<dbReference type="SUPFAM" id="SSF53187">
    <property type="entry name" value="Zn-dependent exopeptidases"/>
    <property type="match status" value="1"/>
</dbReference>
<dbReference type="InterPro" id="IPR007484">
    <property type="entry name" value="Peptidase_M28"/>
</dbReference>
<keyword evidence="2" id="KW-0645">Protease</keyword>
<dbReference type="SUPFAM" id="SSF52025">
    <property type="entry name" value="PA domain"/>
    <property type="match status" value="1"/>
</dbReference>
<dbReference type="RefSeq" id="WP_376833076.1">
    <property type="nucleotide sequence ID" value="NZ_JBHLSW010000001.1"/>
</dbReference>
<keyword evidence="4 7" id="KW-0732">Signal</keyword>
<evidence type="ECO:0000256" key="2">
    <source>
        <dbReference type="ARBA" id="ARBA00022670"/>
    </source>
</evidence>
<dbReference type="InterPro" id="IPR046450">
    <property type="entry name" value="PA_dom_sf"/>
</dbReference>
<keyword evidence="5" id="KW-0378">Hydrolase</keyword>
<organism evidence="9 10">
    <name type="scientific">Brevundimonas balnearis</name>
    <dbReference type="NCBI Taxonomy" id="1572858"/>
    <lineage>
        <taxon>Bacteria</taxon>
        <taxon>Pseudomonadati</taxon>
        <taxon>Pseudomonadota</taxon>
        <taxon>Alphaproteobacteria</taxon>
        <taxon>Caulobacterales</taxon>
        <taxon>Caulobacteraceae</taxon>
        <taxon>Brevundimonas</taxon>
    </lineage>
</organism>
<evidence type="ECO:0000256" key="6">
    <source>
        <dbReference type="ARBA" id="ARBA00022833"/>
    </source>
</evidence>
<gene>
    <name evidence="9" type="ORF">ACFFGE_00070</name>
</gene>
<dbReference type="InterPro" id="IPR045175">
    <property type="entry name" value="M28_fam"/>
</dbReference>
<feature type="signal peptide" evidence="7">
    <location>
        <begin position="1"/>
        <end position="22"/>
    </location>
</feature>
<dbReference type="PANTHER" id="PTHR12147">
    <property type="entry name" value="METALLOPEPTIDASE M28 FAMILY MEMBER"/>
    <property type="match status" value="1"/>
</dbReference>
<keyword evidence="1" id="KW-0031">Aminopeptidase</keyword>
<dbReference type="Pfam" id="PF04389">
    <property type="entry name" value="Peptidase_M28"/>
    <property type="match status" value="1"/>
</dbReference>
<keyword evidence="6" id="KW-0862">Zinc</keyword>
<evidence type="ECO:0000313" key="9">
    <source>
        <dbReference type="EMBL" id="MFC0632276.1"/>
    </source>
</evidence>
<feature type="domain" description="Peptidase M28" evidence="8">
    <location>
        <begin position="281"/>
        <end position="488"/>
    </location>
</feature>
<dbReference type="Proteomes" id="UP001589906">
    <property type="component" value="Unassembled WGS sequence"/>
</dbReference>
<comment type="caution">
    <text evidence="9">The sequence shown here is derived from an EMBL/GenBank/DDBJ whole genome shotgun (WGS) entry which is preliminary data.</text>
</comment>
<evidence type="ECO:0000256" key="4">
    <source>
        <dbReference type="ARBA" id="ARBA00022729"/>
    </source>
</evidence>
<evidence type="ECO:0000256" key="5">
    <source>
        <dbReference type="ARBA" id="ARBA00022801"/>
    </source>
</evidence>
<dbReference type="PANTHER" id="PTHR12147:SF56">
    <property type="entry name" value="AMINOPEPTIDASE YDR415C-RELATED"/>
    <property type="match status" value="1"/>
</dbReference>